<reference evidence="7 8" key="1">
    <citation type="submission" date="2023-03" db="EMBL/GenBank/DDBJ databases">
        <title>Draft genome sequence of the bacteria which degrade cell wall of Tricholomamatutake.</title>
        <authorList>
            <person name="Konishi Y."/>
            <person name="Fukuta Y."/>
            <person name="Shirasaka N."/>
        </authorList>
    </citation>
    <scope>NUCLEOTIDE SEQUENCE [LARGE SCALE GENOMIC DNA]</scope>
    <source>
        <strain evidence="8">mu1</strain>
    </source>
</reference>
<dbReference type="Proteomes" id="UP001157114">
    <property type="component" value="Unassembled WGS sequence"/>
</dbReference>
<comment type="caution">
    <text evidence="7">The sequence shown here is derived from an EMBL/GenBank/DDBJ whole genome shotgun (WGS) entry which is preliminary data.</text>
</comment>
<evidence type="ECO:0000256" key="2">
    <source>
        <dbReference type="ARBA" id="ARBA00022475"/>
    </source>
</evidence>
<dbReference type="InterPro" id="IPR001851">
    <property type="entry name" value="ABC_transp_permease"/>
</dbReference>
<feature type="transmembrane region" description="Helical" evidence="6">
    <location>
        <begin position="248"/>
        <end position="267"/>
    </location>
</feature>
<gene>
    <name evidence="7" type="ORF">MU1_16190</name>
</gene>
<dbReference type="Pfam" id="PF02653">
    <property type="entry name" value="BPD_transp_2"/>
    <property type="match status" value="1"/>
</dbReference>
<keyword evidence="8" id="KW-1185">Reference proteome</keyword>
<feature type="transmembrane region" description="Helical" evidence="6">
    <location>
        <begin position="118"/>
        <end position="139"/>
    </location>
</feature>
<evidence type="ECO:0000313" key="8">
    <source>
        <dbReference type="Proteomes" id="UP001157114"/>
    </source>
</evidence>
<evidence type="ECO:0000256" key="4">
    <source>
        <dbReference type="ARBA" id="ARBA00022989"/>
    </source>
</evidence>
<feature type="transmembrane region" description="Helical" evidence="6">
    <location>
        <begin position="151"/>
        <end position="169"/>
    </location>
</feature>
<proteinExistence type="predicted"/>
<dbReference type="CDD" id="cd06580">
    <property type="entry name" value="TM_PBP1_transp_TpRbsC_like"/>
    <property type="match status" value="1"/>
</dbReference>
<feature type="transmembrane region" description="Helical" evidence="6">
    <location>
        <begin position="200"/>
        <end position="218"/>
    </location>
</feature>
<dbReference type="PANTHER" id="PTHR47089:SF1">
    <property type="entry name" value="GUANOSINE ABC TRANSPORTER PERMEASE PROTEIN NUPP"/>
    <property type="match status" value="1"/>
</dbReference>
<evidence type="ECO:0000256" key="3">
    <source>
        <dbReference type="ARBA" id="ARBA00022692"/>
    </source>
</evidence>
<evidence type="ECO:0000313" key="7">
    <source>
        <dbReference type="EMBL" id="GLX67274.1"/>
    </source>
</evidence>
<evidence type="ECO:0000256" key="6">
    <source>
        <dbReference type="SAM" id="Phobius"/>
    </source>
</evidence>
<comment type="subcellular location">
    <subcellularLocation>
        <location evidence="1">Cell membrane</location>
        <topology evidence="1">Multi-pass membrane protein</topology>
    </subcellularLocation>
</comment>
<dbReference type="RefSeq" id="WP_284238019.1">
    <property type="nucleotide sequence ID" value="NZ_BSSQ01000006.1"/>
</dbReference>
<keyword evidence="3 6" id="KW-0812">Transmembrane</keyword>
<feature type="transmembrane region" description="Helical" evidence="6">
    <location>
        <begin position="327"/>
        <end position="346"/>
    </location>
</feature>
<name>A0ABQ6G8I6_9BACL</name>
<sequence>MREARKVNLASERWVKAVIEVLFYGGAVFIALLAGGLVMAAAGVSPLEAYRLIWDGAVGDAGSVKETLVKATPLLFAGLCYTFAYRCGLFNIGAEGQIYIGAMTGTMAALYVPGLPGYAHLPLCIVAGAVGGALWAGIAGALKIFKGASEIINTIMLNYVGIYLVSYMVTGPMKDPSGTLPQSARLPESALLAKLFDSRLHYGFVLAVVLAIILYVVLNRTVWGYEIRSVGFNKQATKVMGIPVNRNLLLVMLVSGAIAGIGGFVEIAGVQNRLFQNFSPGYGYDGIAVALVGGAHPLGNIGSAILFGGLRSGANAMQRMTGTSTSLVYVIQATIIVLVVCNRYWFGGWKRQLIAWLVNRYGSRRLPEELQTAHSASEVKISFNKGEEAR</sequence>
<organism evidence="7 8">
    <name type="scientific">Paenibacillus glycanilyticus</name>
    <dbReference type="NCBI Taxonomy" id="126569"/>
    <lineage>
        <taxon>Bacteria</taxon>
        <taxon>Bacillati</taxon>
        <taxon>Bacillota</taxon>
        <taxon>Bacilli</taxon>
        <taxon>Bacillales</taxon>
        <taxon>Paenibacillaceae</taxon>
        <taxon>Paenibacillus</taxon>
    </lineage>
</organism>
<keyword evidence="2" id="KW-1003">Cell membrane</keyword>
<keyword evidence="5 6" id="KW-0472">Membrane</keyword>
<evidence type="ECO:0000256" key="1">
    <source>
        <dbReference type="ARBA" id="ARBA00004651"/>
    </source>
</evidence>
<feature type="transmembrane region" description="Helical" evidence="6">
    <location>
        <begin position="21"/>
        <end position="47"/>
    </location>
</feature>
<keyword evidence="4 6" id="KW-1133">Transmembrane helix</keyword>
<accession>A0ABQ6G8I6</accession>
<dbReference type="EMBL" id="BSSQ01000006">
    <property type="protein sequence ID" value="GLX67274.1"/>
    <property type="molecule type" value="Genomic_DNA"/>
</dbReference>
<feature type="transmembrane region" description="Helical" evidence="6">
    <location>
        <begin position="287"/>
        <end position="307"/>
    </location>
</feature>
<dbReference type="PANTHER" id="PTHR47089">
    <property type="entry name" value="ABC TRANSPORTER, PERMEASE PROTEIN"/>
    <property type="match status" value="1"/>
</dbReference>
<protein>
    <submittedName>
        <fullName evidence="7">ABC transporter permease</fullName>
    </submittedName>
</protein>
<evidence type="ECO:0000256" key="5">
    <source>
        <dbReference type="ARBA" id="ARBA00023136"/>
    </source>
</evidence>